<dbReference type="InterPro" id="IPR027417">
    <property type="entry name" value="P-loop_NTPase"/>
</dbReference>
<evidence type="ECO:0000256" key="1">
    <source>
        <dbReference type="ARBA" id="ARBA00022722"/>
    </source>
</evidence>
<comment type="catalytic activity">
    <reaction evidence="13">
        <text>Couples ATP hydrolysis with the unwinding of duplex DNA by translocating in the 3'-5' direction.</text>
        <dbReference type="EC" id="5.6.2.4"/>
    </reaction>
</comment>
<dbReference type="GO" id="GO:0008854">
    <property type="term" value="F:exodeoxyribonuclease V activity"/>
    <property type="evidence" value="ECO:0007669"/>
    <property type="project" value="InterPro"/>
</dbReference>
<comment type="caution">
    <text evidence="19">The sequence shown here is derived from an EMBL/GenBank/DDBJ whole genome shotgun (WGS) entry which is preliminary data.</text>
</comment>
<dbReference type="Proteomes" id="UP000245533">
    <property type="component" value="Unassembled WGS sequence"/>
</dbReference>
<feature type="domain" description="UvrD-like helicase C-terminal" evidence="18">
    <location>
        <begin position="470"/>
        <end position="749"/>
    </location>
</feature>
<evidence type="ECO:0000256" key="11">
    <source>
        <dbReference type="ARBA" id="ARBA00023204"/>
    </source>
</evidence>
<name>A0A316TUR1_9BACT</name>
<accession>A0A316TUR1</accession>
<feature type="binding site" evidence="16">
    <location>
        <begin position="20"/>
        <end position="27"/>
    </location>
    <ligand>
        <name>ATP</name>
        <dbReference type="ChEBI" id="CHEBI:30616"/>
    </ligand>
</feature>
<dbReference type="InterPro" id="IPR014017">
    <property type="entry name" value="DNA_helicase_UvrD-like_C"/>
</dbReference>
<dbReference type="GO" id="GO:0043138">
    <property type="term" value="F:3'-5' DNA helicase activity"/>
    <property type="evidence" value="ECO:0007669"/>
    <property type="project" value="UniProtKB-EC"/>
</dbReference>
<sequence length="1196" mass="136670">MKRLESVFDLNWKPRLVVEASAGTGKTYTIVGLYIRLLLEKKLSVDQILVMTFTNKATSELRGRIQNRLQECTDVLKSGYEGDDVFLKECSNRYGGAGKSEHLGLLINAIRNFDESRIFTIHGFCQRVLSEEALYAGVPFDMDIIQHDTLLLEAAEDYWRDFVDRNGESVGGELEIAKLMKLGKSPRELIGRDGLLTLFRSAGARIEGDLHPDPSSIFEKAWTLRKNMREEWSENREKVRAELLVSGLSGYTERNVTGRVRKMDDFLHDPKLKKDSFDQLKYFLAETVYDESNLTQKSRRLPEKLRFFDLCSEYNALLDDLKRAETALIYNTWKDIVERREEKSSQSGSMTYDDLLIRLSDVLKDETVGLQLRRKLLQSYPFALVDEFQDTDGIQYEIFNSIYPKEGEKSGLLMIGDPKQAIYAFRGADVYTYFRAKKEGDPETWSLGKNFRSTPGLINAVNRLFDATGAKPFLEAEIDFKPTEAGLPERENEYRTGSAPTAPFRFILKKGIEKNKNSARHDIYNQTVAQVIDILNDDSNRILDDKTNGMRRVEAGDIAVLINSHRDAMHIKEQLKEVGIDSVTYSQQKVFDTFEAFRVEMVMNAILNPFDRTAVNNALLSGLFGSDLRRLAKLSDDDEAHQGILNELQDLHEIWKKRGFMPAFRKLIRNDGRMEQIASWKDAERIFMNLHQLVDHAAMVETQQNLDPVSLHMWFIDEMMNPDKSDEQSLLLESDRNLVKISTIHGSKGLEFPIVICPDLWEGKDLKDQFIRYHKKDSGRLTLNIDCLETEDRETAKREGKIESIAEEIRKVYVALTRAKYECRVIWVTHQKSHLSGLGAALQGKEPVLDRLDTKIKEGGLLDEETLLSPLMRLADEYPHLIAVESFIETKGMVQYSYSGMPLETLQKRSYNGRSVIEVGQRVESFSSLAGHHSDTSEPDYDQVTGRYADLLGTPVTALQELTIFGFPKGPVAGTAIHKIFEHSDFRFDTAMKADHSELIHQVLGSYGIGDEWIPVVQTMIRDVTGAALGELDLSKIEPEDELREMEFHFPISKPKAENLYRIIRNKDYKPIGSSNLNHFLTGFIDLIVRQNGKYYVLDYKSNYLGDMPEDYSSGALEAEMQAAGYDLQYHLYMVALKKYLQRRIPGFSYNEHVGGACYLFVRGMQKQSSHSVYFDRPDEELIVKLEENLEGRSDG</sequence>
<dbReference type="EMBL" id="QGGB01000003">
    <property type="protein sequence ID" value="PWN07451.1"/>
    <property type="molecule type" value="Genomic_DNA"/>
</dbReference>
<dbReference type="PROSITE" id="PS51217">
    <property type="entry name" value="UVRD_HELICASE_CTER"/>
    <property type="match status" value="1"/>
</dbReference>
<dbReference type="InterPro" id="IPR000212">
    <property type="entry name" value="DNA_helicase_UvrD/REP"/>
</dbReference>
<keyword evidence="9" id="KW-0460">Magnesium</keyword>
<gene>
    <name evidence="19" type="primary">recB</name>
    <name evidence="19" type="ORF">DDZ15_04095</name>
</gene>
<evidence type="ECO:0000313" key="20">
    <source>
        <dbReference type="Proteomes" id="UP000245533"/>
    </source>
</evidence>
<keyword evidence="2" id="KW-0479">Metal-binding</keyword>
<dbReference type="Pfam" id="PF13361">
    <property type="entry name" value="UvrD_C"/>
    <property type="match status" value="2"/>
</dbReference>
<comment type="catalytic activity">
    <reaction evidence="15">
        <text>ATP + H2O = ADP + phosphate + H(+)</text>
        <dbReference type="Rhea" id="RHEA:13065"/>
        <dbReference type="ChEBI" id="CHEBI:15377"/>
        <dbReference type="ChEBI" id="CHEBI:15378"/>
        <dbReference type="ChEBI" id="CHEBI:30616"/>
        <dbReference type="ChEBI" id="CHEBI:43474"/>
        <dbReference type="ChEBI" id="CHEBI:456216"/>
        <dbReference type="EC" id="5.6.2.4"/>
    </reaction>
</comment>
<dbReference type="PANTHER" id="PTHR11070:SF23">
    <property type="entry name" value="RECBCD ENZYME SUBUNIT RECB"/>
    <property type="match status" value="1"/>
</dbReference>
<evidence type="ECO:0000256" key="9">
    <source>
        <dbReference type="ARBA" id="ARBA00022842"/>
    </source>
</evidence>
<evidence type="ECO:0000256" key="8">
    <source>
        <dbReference type="ARBA" id="ARBA00022840"/>
    </source>
</evidence>
<evidence type="ECO:0000256" key="10">
    <source>
        <dbReference type="ARBA" id="ARBA00023125"/>
    </source>
</evidence>
<evidence type="ECO:0000259" key="18">
    <source>
        <dbReference type="PROSITE" id="PS51217"/>
    </source>
</evidence>
<keyword evidence="5 16" id="KW-0378">Hydrolase</keyword>
<proteinExistence type="inferred from homology"/>
<evidence type="ECO:0000256" key="3">
    <source>
        <dbReference type="ARBA" id="ARBA00022741"/>
    </source>
</evidence>
<protein>
    <recommendedName>
        <fullName evidence="14">DNA 3'-5' helicase</fullName>
        <ecNumber evidence="14">5.6.2.4</ecNumber>
    </recommendedName>
</protein>
<feature type="domain" description="UvrD-like helicase ATP-binding" evidence="17">
    <location>
        <begin position="1"/>
        <end position="454"/>
    </location>
</feature>
<keyword evidence="3 16" id="KW-0547">Nucleotide-binding</keyword>
<keyword evidence="20" id="KW-1185">Reference proteome</keyword>
<dbReference type="Gene3D" id="1.10.3170.10">
    <property type="entry name" value="Recbcd, chain B, domain 2"/>
    <property type="match status" value="1"/>
</dbReference>
<evidence type="ECO:0000256" key="4">
    <source>
        <dbReference type="ARBA" id="ARBA00022763"/>
    </source>
</evidence>
<evidence type="ECO:0000256" key="7">
    <source>
        <dbReference type="ARBA" id="ARBA00022839"/>
    </source>
</evidence>
<keyword evidence="12" id="KW-0413">Isomerase</keyword>
<reference evidence="19 20" key="1">
    <citation type="submission" date="2018-05" db="EMBL/GenBank/DDBJ databases">
        <title>Rhodohalobacter halophilus gen. nov., sp. nov., a moderately halophilic member of the family Balneolaceae.</title>
        <authorList>
            <person name="Liu Z.-W."/>
        </authorList>
    </citation>
    <scope>NUCLEOTIDE SEQUENCE [LARGE SCALE GENOMIC DNA]</scope>
    <source>
        <strain evidence="19 20">8A47</strain>
    </source>
</reference>
<evidence type="ECO:0000259" key="17">
    <source>
        <dbReference type="PROSITE" id="PS51198"/>
    </source>
</evidence>
<dbReference type="GO" id="GO:0003677">
    <property type="term" value="F:DNA binding"/>
    <property type="evidence" value="ECO:0007669"/>
    <property type="project" value="UniProtKB-KW"/>
</dbReference>
<organism evidence="19 20">
    <name type="scientific">Rhodohalobacter mucosus</name>
    <dbReference type="NCBI Taxonomy" id="2079485"/>
    <lineage>
        <taxon>Bacteria</taxon>
        <taxon>Pseudomonadati</taxon>
        <taxon>Balneolota</taxon>
        <taxon>Balneolia</taxon>
        <taxon>Balneolales</taxon>
        <taxon>Balneolaceae</taxon>
        <taxon>Rhodohalobacter</taxon>
    </lineage>
</organism>
<dbReference type="Pfam" id="PF12705">
    <property type="entry name" value="PDDEXK_1"/>
    <property type="match status" value="1"/>
</dbReference>
<dbReference type="HAMAP" id="MF_01485">
    <property type="entry name" value="RecB"/>
    <property type="match status" value="1"/>
</dbReference>
<dbReference type="Gene3D" id="3.40.50.300">
    <property type="entry name" value="P-loop containing nucleotide triphosphate hydrolases"/>
    <property type="match status" value="2"/>
</dbReference>
<dbReference type="InterPro" id="IPR011604">
    <property type="entry name" value="PDDEXK-like_dom_sf"/>
</dbReference>
<dbReference type="PROSITE" id="PS51198">
    <property type="entry name" value="UVRD_HELICASE_ATP_BIND"/>
    <property type="match status" value="1"/>
</dbReference>
<dbReference type="Pfam" id="PF00580">
    <property type="entry name" value="UvrD-helicase"/>
    <property type="match status" value="1"/>
</dbReference>
<dbReference type="OrthoDB" id="9810135at2"/>
<evidence type="ECO:0000313" key="19">
    <source>
        <dbReference type="EMBL" id="PWN07451.1"/>
    </source>
</evidence>
<evidence type="ECO:0000256" key="14">
    <source>
        <dbReference type="ARBA" id="ARBA00034808"/>
    </source>
</evidence>
<dbReference type="GO" id="GO:0000725">
    <property type="term" value="P:recombinational repair"/>
    <property type="evidence" value="ECO:0007669"/>
    <property type="project" value="TreeGrafter"/>
</dbReference>
<keyword evidence="7" id="KW-0269">Exonuclease</keyword>
<dbReference type="InterPro" id="IPR014016">
    <property type="entry name" value="UvrD-like_ATP-bd"/>
</dbReference>
<evidence type="ECO:0000256" key="6">
    <source>
        <dbReference type="ARBA" id="ARBA00022806"/>
    </source>
</evidence>
<keyword evidence="10" id="KW-0238">DNA-binding</keyword>
<dbReference type="Gene3D" id="3.90.320.10">
    <property type="match status" value="1"/>
</dbReference>
<dbReference type="SUPFAM" id="SSF52980">
    <property type="entry name" value="Restriction endonuclease-like"/>
    <property type="match status" value="1"/>
</dbReference>
<dbReference type="GO" id="GO:0009338">
    <property type="term" value="C:exodeoxyribonuclease V complex"/>
    <property type="evidence" value="ECO:0007669"/>
    <property type="project" value="TreeGrafter"/>
</dbReference>
<dbReference type="GO" id="GO:0005524">
    <property type="term" value="F:ATP binding"/>
    <property type="evidence" value="ECO:0007669"/>
    <property type="project" value="UniProtKB-UniRule"/>
</dbReference>
<keyword evidence="11" id="KW-0234">DNA repair</keyword>
<dbReference type="InterPro" id="IPR038726">
    <property type="entry name" value="PDDEXK_AddAB-type"/>
</dbReference>
<dbReference type="NCBIfam" id="TIGR00609">
    <property type="entry name" value="recB"/>
    <property type="match status" value="1"/>
</dbReference>
<dbReference type="InterPro" id="IPR004586">
    <property type="entry name" value="RecB"/>
</dbReference>
<dbReference type="EC" id="5.6.2.4" evidence="14"/>
<dbReference type="GO" id="GO:0005829">
    <property type="term" value="C:cytosol"/>
    <property type="evidence" value="ECO:0007669"/>
    <property type="project" value="TreeGrafter"/>
</dbReference>
<evidence type="ECO:0000256" key="15">
    <source>
        <dbReference type="ARBA" id="ARBA00048988"/>
    </source>
</evidence>
<keyword evidence="1" id="KW-0540">Nuclease</keyword>
<dbReference type="Gene3D" id="1.10.486.10">
    <property type="entry name" value="PCRA, domain 4"/>
    <property type="match status" value="1"/>
</dbReference>
<keyword evidence="4" id="KW-0227">DNA damage</keyword>
<dbReference type="RefSeq" id="WP_109645161.1">
    <property type="nucleotide sequence ID" value="NZ_QGGB01000003.1"/>
</dbReference>
<evidence type="ECO:0000256" key="13">
    <source>
        <dbReference type="ARBA" id="ARBA00034617"/>
    </source>
</evidence>
<evidence type="ECO:0000256" key="16">
    <source>
        <dbReference type="PROSITE-ProRule" id="PRU00560"/>
    </source>
</evidence>
<dbReference type="CDD" id="cd22352">
    <property type="entry name" value="RecB_C-like"/>
    <property type="match status" value="1"/>
</dbReference>
<keyword evidence="6 16" id="KW-0347">Helicase</keyword>
<dbReference type="SUPFAM" id="SSF52540">
    <property type="entry name" value="P-loop containing nucleoside triphosphate hydrolases"/>
    <property type="match status" value="1"/>
</dbReference>
<dbReference type="AlphaFoldDB" id="A0A316TUR1"/>
<dbReference type="InterPro" id="IPR011335">
    <property type="entry name" value="Restrct_endonuc-II-like"/>
</dbReference>
<keyword evidence="8 16" id="KW-0067">ATP-binding</keyword>
<evidence type="ECO:0000256" key="12">
    <source>
        <dbReference type="ARBA" id="ARBA00023235"/>
    </source>
</evidence>
<evidence type="ECO:0000256" key="2">
    <source>
        <dbReference type="ARBA" id="ARBA00022723"/>
    </source>
</evidence>
<dbReference type="GO" id="GO:0046872">
    <property type="term" value="F:metal ion binding"/>
    <property type="evidence" value="ECO:0007669"/>
    <property type="project" value="UniProtKB-KW"/>
</dbReference>
<dbReference type="PANTHER" id="PTHR11070">
    <property type="entry name" value="UVRD / RECB / PCRA DNA HELICASE FAMILY MEMBER"/>
    <property type="match status" value="1"/>
</dbReference>
<evidence type="ECO:0000256" key="5">
    <source>
        <dbReference type="ARBA" id="ARBA00022801"/>
    </source>
</evidence>